<dbReference type="GO" id="GO:0016874">
    <property type="term" value="F:ligase activity"/>
    <property type="evidence" value="ECO:0007669"/>
    <property type="project" value="UniProtKB-KW"/>
</dbReference>
<organism evidence="2">
    <name type="scientific">uncultured Sphingomonadaceae bacterium</name>
    <dbReference type="NCBI Taxonomy" id="169976"/>
    <lineage>
        <taxon>Bacteria</taxon>
        <taxon>Pseudomonadati</taxon>
        <taxon>Pseudomonadota</taxon>
        <taxon>Alphaproteobacteria</taxon>
        <taxon>Sphingomonadales</taxon>
        <taxon>Sphingomonadaceae</taxon>
        <taxon>environmental samples</taxon>
    </lineage>
</organism>
<proteinExistence type="predicted"/>
<gene>
    <name evidence="2" type="ORF">AVDCRST_MAG91-1610</name>
</gene>
<feature type="region of interest" description="Disordered" evidence="1">
    <location>
        <begin position="1"/>
        <end position="43"/>
    </location>
</feature>
<evidence type="ECO:0000313" key="2">
    <source>
        <dbReference type="EMBL" id="CAA9510689.1"/>
    </source>
</evidence>
<evidence type="ECO:0000256" key="1">
    <source>
        <dbReference type="SAM" id="MobiDB-lite"/>
    </source>
</evidence>
<reference evidence="2" key="1">
    <citation type="submission" date="2020-02" db="EMBL/GenBank/DDBJ databases">
        <authorList>
            <person name="Meier V. D."/>
        </authorList>
    </citation>
    <scope>NUCLEOTIDE SEQUENCE</scope>
    <source>
        <strain evidence="2">AVDCRST_MAG91</strain>
    </source>
</reference>
<protein>
    <submittedName>
        <fullName evidence="2">2'-5' RNA ligase</fullName>
    </submittedName>
</protein>
<keyword evidence="2" id="KW-0436">Ligase</keyword>
<feature type="non-terminal residue" evidence="2">
    <location>
        <position position="43"/>
    </location>
</feature>
<name>A0A6J4T0F9_9SPHN</name>
<sequence>APPLRRHPPAARDPRASPGSDGRRSGRTLAVGRPDSPDAALHR</sequence>
<accession>A0A6J4T0F9</accession>
<dbReference type="EMBL" id="CADCVX010000311">
    <property type="protein sequence ID" value="CAA9510689.1"/>
    <property type="molecule type" value="Genomic_DNA"/>
</dbReference>
<feature type="non-terminal residue" evidence="2">
    <location>
        <position position="1"/>
    </location>
</feature>
<dbReference type="AlphaFoldDB" id="A0A6J4T0F9"/>